<evidence type="ECO:0000313" key="4">
    <source>
        <dbReference type="EMBL" id="SEF73348.1"/>
    </source>
</evidence>
<dbReference type="PANTHER" id="PTHR38340:SF1">
    <property type="entry name" value="S-LAYER PROTEIN"/>
    <property type="match status" value="1"/>
</dbReference>
<dbReference type="RefSeq" id="WP_103966158.1">
    <property type="nucleotide sequence ID" value="NZ_FNUX01000007.1"/>
</dbReference>
<dbReference type="GO" id="GO:0005509">
    <property type="term" value="F:calcium ion binding"/>
    <property type="evidence" value="ECO:0007669"/>
    <property type="project" value="InterPro"/>
</dbReference>
<dbReference type="Pfam" id="PF00353">
    <property type="entry name" value="HemolysinCabind"/>
    <property type="match status" value="6"/>
</dbReference>
<evidence type="ECO:0000256" key="3">
    <source>
        <dbReference type="SAM" id="MobiDB-lite"/>
    </source>
</evidence>
<dbReference type="InterPro" id="IPR018511">
    <property type="entry name" value="Hemolysin-typ_Ca-bd_CS"/>
</dbReference>
<proteinExistence type="predicted"/>
<dbReference type="PANTHER" id="PTHR38340">
    <property type="entry name" value="S-LAYER PROTEIN"/>
    <property type="match status" value="1"/>
</dbReference>
<dbReference type="PRINTS" id="PR00313">
    <property type="entry name" value="CABNDNGRPT"/>
</dbReference>
<feature type="region of interest" description="Disordered" evidence="3">
    <location>
        <begin position="204"/>
        <end position="228"/>
    </location>
</feature>
<feature type="compositionally biased region" description="Gly residues" evidence="3">
    <location>
        <begin position="41"/>
        <end position="59"/>
    </location>
</feature>
<reference evidence="4 5" key="1">
    <citation type="submission" date="2016-10" db="EMBL/GenBank/DDBJ databases">
        <authorList>
            <person name="de Groot N.N."/>
        </authorList>
    </citation>
    <scope>NUCLEOTIDE SEQUENCE [LARGE SCALE GENOMIC DNA]</scope>
    <source>
        <strain evidence="4 5">Nm13</strain>
    </source>
</reference>
<dbReference type="SUPFAM" id="SSF51120">
    <property type="entry name" value="beta-Roll"/>
    <property type="match status" value="5"/>
</dbReference>
<dbReference type="EMBL" id="FNUX01000007">
    <property type="protein sequence ID" value="SEF73348.1"/>
    <property type="molecule type" value="Genomic_DNA"/>
</dbReference>
<comment type="subcellular location">
    <subcellularLocation>
        <location evidence="1">Secreted</location>
    </subcellularLocation>
</comment>
<accession>A0A1H5UFY1</accession>
<dbReference type="InterPro" id="IPR050557">
    <property type="entry name" value="RTX_toxin/Mannuronan_C5-epim"/>
</dbReference>
<dbReference type="InterPro" id="IPR001343">
    <property type="entry name" value="Hemolysn_Ca-bd"/>
</dbReference>
<dbReference type="GO" id="GO:0005576">
    <property type="term" value="C:extracellular region"/>
    <property type="evidence" value="ECO:0007669"/>
    <property type="project" value="UniProtKB-SubCell"/>
</dbReference>
<dbReference type="AlphaFoldDB" id="A0A1H5UFY1"/>
<feature type="region of interest" description="Disordered" evidence="3">
    <location>
        <begin position="35"/>
        <end position="60"/>
    </location>
</feature>
<dbReference type="OrthoDB" id="8607307at2"/>
<evidence type="ECO:0000256" key="1">
    <source>
        <dbReference type="ARBA" id="ARBA00004613"/>
    </source>
</evidence>
<dbReference type="PROSITE" id="PS00330">
    <property type="entry name" value="HEMOLYSIN_CALCIUM"/>
    <property type="match status" value="5"/>
</dbReference>
<name>A0A1H5UFY1_9PROT</name>
<dbReference type="InterPro" id="IPR011049">
    <property type="entry name" value="Serralysin-like_metalloprot_C"/>
</dbReference>
<feature type="compositionally biased region" description="Gly residues" evidence="3">
    <location>
        <begin position="204"/>
        <end position="217"/>
    </location>
</feature>
<dbReference type="Proteomes" id="UP000236753">
    <property type="component" value="Unassembled WGS sequence"/>
</dbReference>
<keyword evidence="2" id="KW-0964">Secreted</keyword>
<gene>
    <name evidence="4" type="ORF">SAMN05216334_107119</name>
</gene>
<dbReference type="Gene3D" id="2.150.10.10">
    <property type="entry name" value="Serralysin-like metalloprotease, C-terminal"/>
    <property type="match status" value="4"/>
</dbReference>
<protein>
    <submittedName>
        <fullName evidence="4">Hemolysin-type calcium-binding repeat-containing protein</fullName>
    </submittedName>
</protein>
<organism evidence="4 5">
    <name type="scientific">Nitrosomonas ureae</name>
    <dbReference type="NCBI Taxonomy" id="44577"/>
    <lineage>
        <taxon>Bacteria</taxon>
        <taxon>Pseudomonadati</taxon>
        <taxon>Pseudomonadota</taxon>
        <taxon>Betaproteobacteria</taxon>
        <taxon>Nitrosomonadales</taxon>
        <taxon>Nitrosomonadaceae</taxon>
        <taxon>Nitrosomonas</taxon>
    </lineage>
</organism>
<sequence>MIINGTPGNDKLFGTFRDDFLYGFLGNDELHGGEGNDFLEGGEGSDVLDGGGNSSGKGGDTANYSKAASAVVVDLSAGSASGGAGNDTLINIENIIGSAFSDTLIGNSDTNELYGGKGDDTLLGGDSDDILTGGSGNDFLDGGGKFGSDTASYSDATSAVTVNLVTGTATGGAGKDTLIDIENIFGSSYADTLTGDDNWNQLDGGAGNDALSGGGGNDTLNGDAGNDNLSGGAGDDWLNGGIGNDTLNGGAGGFDTADYSNATGSVNVNLFTGIATGSLGNDTLLSIENVNGSLVASNTLTGNASTNQLVGGLSSDTLLGGAGDDTLLGFDGDDILNGGAGADSMDGGLGNDIYIVDNIDDVVSEFSFGGLDKINSNVTYTLSADVENLTLTGASAINGTGNGKANVITGNAANNQLNGRAGNDTLDGGAGKNVLTGGTGNDVFKFTTTGHTDKITDYNVADDTIQLENSVFTALITTGSLASSQFVIGTQAIDSNDFVIYNDATGSLLYDADGNGAGAAIEIAGVGIGLAMTNADIVVI</sequence>
<evidence type="ECO:0000313" key="5">
    <source>
        <dbReference type="Proteomes" id="UP000236753"/>
    </source>
</evidence>
<evidence type="ECO:0000256" key="2">
    <source>
        <dbReference type="ARBA" id="ARBA00022525"/>
    </source>
</evidence>